<dbReference type="AlphaFoldDB" id="A0A8H6E3Y6"/>
<feature type="compositionally biased region" description="Polar residues" evidence="1">
    <location>
        <begin position="71"/>
        <end position="81"/>
    </location>
</feature>
<accession>A0A8H6E3Y6</accession>
<sequence length="81" mass="9231">MATNDSMTQCFLFDRVIRDAEHEHGLCCRRKKHFPVKGNGWDRKIHNVSGCASFFKRGEGDRGNAKKVFPDNNNTTDAQAF</sequence>
<evidence type="ECO:0000256" key="1">
    <source>
        <dbReference type="SAM" id="MobiDB-lite"/>
    </source>
</evidence>
<dbReference type="EMBL" id="SPNV01000252">
    <property type="protein sequence ID" value="KAF5857538.1"/>
    <property type="molecule type" value="Genomic_DNA"/>
</dbReference>
<gene>
    <name evidence="2" type="ORF">ETB97_005677</name>
</gene>
<evidence type="ECO:0000313" key="3">
    <source>
        <dbReference type="Proteomes" id="UP000541154"/>
    </source>
</evidence>
<evidence type="ECO:0000313" key="2">
    <source>
        <dbReference type="EMBL" id="KAF5857538.1"/>
    </source>
</evidence>
<organism evidence="2 3">
    <name type="scientific">Petromyces alliaceus</name>
    <name type="common">Aspergillus alliaceus</name>
    <dbReference type="NCBI Taxonomy" id="209559"/>
    <lineage>
        <taxon>Eukaryota</taxon>
        <taxon>Fungi</taxon>
        <taxon>Dikarya</taxon>
        <taxon>Ascomycota</taxon>
        <taxon>Pezizomycotina</taxon>
        <taxon>Eurotiomycetes</taxon>
        <taxon>Eurotiomycetidae</taxon>
        <taxon>Eurotiales</taxon>
        <taxon>Aspergillaceae</taxon>
        <taxon>Aspergillus</taxon>
        <taxon>Aspergillus subgen. Circumdati</taxon>
    </lineage>
</organism>
<name>A0A8H6E3Y6_PETAA</name>
<feature type="region of interest" description="Disordered" evidence="1">
    <location>
        <begin position="59"/>
        <end position="81"/>
    </location>
</feature>
<proteinExistence type="predicted"/>
<protein>
    <submittedName>
        <fullName evidence="2">Uncharacterized protein</fullName>
    </submittedName>
</protein>
<keyword evidence="3" id="KW-1185">Reference proteome</keyword>
<dbReference type="Proteomes" id="UP000541154">
    <property type="component" value="Unassembled WGS sequence"/>
</dbReference>
<comment type="caution">
    <text evidence="2">The sequence shown here is derived from an EMBL/GenBank/DDBJ whole genome shotgun (WGS) entry which is preliminary data.</text>
</comment>
<reference evidence="2 3" key="1">
    <citation type="submission" date="2019-04" db="EMBL/GenBank/DDBJ databases">
        <title>Aspergillus burnettii sp. nov., novel species from soil in southeast Queensland.</title>
        <authorList>
            <person name="Gilchrist C.L.M."/>
            <person name="Pitt J.I."/>
            <person name="Lange L."/>
            <person name="Lacey H.J."/>
            <person name="Vuong D."/>
            <person name="Midgley D.J."/>
            <person name="Greenfield P."/>
            <person name="Bradbury M."/>
            <person name="Lacey E."/>
            <person name="Busk P.K."/>
            <person name="Pilgaard B."/>
            <person name="Chooi Y.H."/>
            <person name="Piggott A.M."/>
        </authorList>
    </citation>
    <scope>NUCLEOTIDE SEQUENCE [LARGE SCALE GENOMIC DNA]</scope>
    <source>
        <strain evidence="2 3">FRR 5400</strain>
    </source>
</reference>